<dbReference type="Proteomes" id="UP000186601">
    <property type="component" value="Unassembled WGS sequence"/>
</dbReference>
<sequence length="51" mass="6082">MYEAKSLITYGIFYILTTAISLHQFCRCGRKGSRQHKYQLDFEYYHDLSAN</sequence>
<organism evidence="2 3">
    <name type="scientific">Hermanssonia centrifuga</name>
    <dbReference type="NCBI Taxonomy" id="98765"/>
    <lineage>
        <taxon>Eukaryota</taxon>
        <taxon>Fungi</taxon>
        <taxon>Dikarya</taxon>
        <taxon>Basidiomycota</taxon>
        <taxon>Agaricomycotina</taxon>
        <taxon>Agaricomycetes</taxon>
        <taxon>Polyporales</taxon>
        <taxon>Meruliaceae</taxon>
        <taxon>Hermanssonia</taxon>
    </lineage>
</organism>
<name>A0A2R6QBB9_9APHY</name>
<proteinExistence type="predicted"/>
<evidence type="ECO:0000256" key="1">
    <source>
        <dbReference type="SAM" id="Phobius"/>
    </source>
</evidence>
<protein>
    <submittedName>
        <fullName evidence="2">Uncharacterized protein</fullName>
    </submittedName>
</protein>
<keyword evidence="1" id="KW-1133">Transmembrane helix</keyword>
<evidence type="ECO:0000313" key="3">
    <source>
        <dbReference type="Proteomes" id="UP000186601"/>
    </source>
</evidence>
<evidence type="ECO:0000313" key="2">
    <source>
        <dbReference type="EMBL" id="PSS05431.1"/>
    </source>
</evidence>
<accession>A0A2R6QBB9</accession>
<dbReference type="EMBL" id="MLYV02000372">
    <property type="protein sequence ID" value="PSS05431.1"/>
    <property type="molecule type" value="Genomic_DNA"/>
</dbReference>
<comment type="caution">
    <text evidence="2">The sequence shown here is derived from an EMBL/GenBank/DDBJ whole genome shotgun (WGS) entry which is preliminary data.</text>
</comment>
<dbReference type="AlphaFoldDB" id="A0A2R6QBB9"/>
<keyword evidence="1" id="KW-0812">Transmembrane</keyword>
<keyword evidence="1" id="KW-0472">Membrane</keyword>
<gene>
    <name evidence="2" type="ORF">PHLCEN_2v3855</name>
</gene>
<keyword evidence="3" id="KW-1185">Reference proteome</keyword>
<reference evidence="2 3" key="1">
    <citation type="submission" date="2018-02" db="EMBL/GenBank/DDBJ databases">
        <title>Genome sequence of the basidiomycete white-rot fungus Phlebia centrifuga.</title>
        <authorList>
            <person name="Granchi Z."/>
            <person name="Peng M."/>
            <person name="de Vries R.P."/>
            <person name="Hilden K."/>
            <person name="Makela M.R."/>
            <person name="Grigoriev I."/>
            <person name="Riley R."/>
        </authorList>
    </citation>
    <scope>NUCLEOTIDE SEQUENCE [LARGE SCALE GENOMIC DNA]</scope>
    <source>
        <strain evidence="2 3">FBCC195</strain>
    </source>
</reference>
<feature type="transmembrane region" description="Helical" evidence="1">
    <location>
        <begin position="6"/>
        <end position="26"/>
    </location>
</feature>